<evidence type="ECO:0000313" key="5">
    <source>
        <dbReference type="Proteomes" id="UP000199245"/>
    </source>
</evidence>
<dbReference type="SMART" id="SM00862">
    <property type="entry name" value="Trans_reg_C"/>
    <property type="match status" value="1"/>
</dbReference>
<organism evidence="4 5">
    <name type="scientific">Bradyrhizobium brasilense</name>
    <dbReference type="NCBI Taxonomy" id="1419277"/>
    <lineage>
        <taxon>Bacteria</taxon>
        <taxon>Pseudomonadati</taxon>
        <taxon>Pseudomonadota</taxon>
        <taxon>Alphaproteobacteria</taxon>
        <taxon>Hyphomicrobiales</taxon>
        <taxon>Nitrobacteraceae</taxon>
        <taxon>Bradyrhizobium</taxon>
    </lineage>
</organism>
<gene>
    <name evidence="4" type="ORF">SAMN05216337_1001206</name>
</gene>
<dbReference type="AlphaFoldDB" id="A0A1G6INM0"/>
<dbReference type="GO" id="GO:0003677">
    <property type="term" value="F:DNA binding"/>
    <property type="evidence" value="ECO:0007669"/>
    <property type="project" value="UniProtKB-UniRule"/>
</dbReference>
<dbReference type="SUPFAM" id="SSF46894">
    <property type="entry name" value="C-terminal effector domain of the bipartite response regulators"/>
    <property type="match status" value="1"/>
</dbReference>
<name>A0A1G6INM0_9BRAD</name>
<reference evidence="4 5" key="1">
    <citation type="submission" date="2016-10" db="EMBL/GenBank/DDBJ databases">
        <authorList>
            <person name="de Groot N.N."/>
        </authorList>
    </citation>
    <scope>NUCLEOTIDE SEQUENCE [LARGE SCALE GENOMIC DNA]</scope>
    <source>
        <strain evidence="4 5">R5</strain>
    </source>
</reference>
<protein>
    <submittedName>
        <fullName evidence="4">Two-component system, cell cycle response regulator CtrA</fullName>
    </submittedName>
</protein>
<dbReference type="InterPro" id="IPR001867">
    <property type="entry name" value="OmpR/PhoB-type_DNA-bd"/>
</dbReference>
<sequence length="134" mass="15205">MTLRDDYVSSLEQENDALRARIRDLEEQLGFTFECPPQFGLTAHEAKIFGLLMKKPLVTKEFAISALYFHKQDEAEIKIVDVFICKARKKLKPFNIEIETVWGQGYRLTAASRAIAEQLLAEANGMLRNLEGAA</sequence>
<evidence type="ECO:0000259" key="3">
    <source>
        <dbReference type="PROSITE" id="PS51755"/>
    </source>
</evidence>
<feature type="DNA-binding region" description="OmpR/PhoB-type" evidence="2">
    <location>
        <begin position="1"/>
        <end position="110"/>
    </location>
</feature>
<dbReference type="GO" id="GO:0006355">
    <property type="term" value="P:regulation of DNA-templated transcription"/>
    <property type="evidence" value="ECO:0007669"/>
    <property type="project" value="InterPro"/>
</dbReference>
<dbReference type="InterPro" id="IPR036388">
    <property type="entry name" value="WH-like_DNA-bd_sf"/>
</dbReference>
<proteinExistence type="predicted"/>
<keyword evidence="1 2" id="KW-0238">DNA-binding</keyword>
<feature type="domain" description="OmpR/PhoB-type" evidence="3">
    <location>
        <begin position="1"/>
        <end position="110"/>
    </location>
</feature>
<dbReference type="GO" id="GO:0000160">
    <property type="term" value="P:phosphorelay signal transduction system"/>
    <property type="evidence" value="ECO:0007669"/>
    <property type="project" value="InterPro"/>
</dbReference>
<dbReference type="EMBL" id="FMZW01000001">
    <property type="protein sequence ID" value="SDC08087.1"/>
    <property type="molecule type" value="Genomic_DNA"/>
</dbReference>
<dbReference type="InterPro" id="IPR016032">
    <property type="entry name" value="Sig_transdc_resp-reg_C-effctor"/>
</dbReference>
<dbReference type="Proteomes" id="UP000199245">
    <property type="component" value="Unassembled WGS sequence"/>
</dbReference>
<dbReference type="RefSeq" id="WP_092077710.1">
    <property type="nucleotide sequence ID" value="NZ_FMZW01000001.1"/>
</dbReference>
<dbReference type="Pfam" id="PF00486">
    <property type="entry name" value="Trans_reg_C"/>
    <property type="match status" value="1"/>
</dbReference>
<evidence type="ECO:0000313" key="4">
    <source>
        <dbReference type="EMBL" id="SDC08087.1"/>
    </source>
</evidence>
<accession>A0A1G6INM0</accession>
<evidence type="ECO:0000256" key="1">
    <source>
        <dbReference type="ARBA" id="ARBA00023125"/>
    </source>
</evidence>
<dbReference type="Gene3D" id="1.10.10.10">
    <property type="entry name" value="Winged helix-like DNA-binding domain superfamily/Winged helix DNA-binding domain"/>
    <property type="match status" value="1"/>
</dbReference>
<dbReference type="PROSITE" id="PS51755">
    <property type="entry name" value="OMPR_PHOB"/>
    <property type="match status" value="1"/>
</dbReference>
<evidence type="ECO:0000256" key="2">
    <source>
        <dbReference type="PROSITE-ProRule" id="PRU01091"/>
    </source>
</evidence>
<dbReference type="CDD" id="cd00383">
    <property type="entry name" value="trans_reg_C"/>
    <property type="match status" value="1"/>
</dbReference>